<dbReference type="EMBL" id="BHXQ01000007">
    <property type="protein sequence ID" value="GCC53391.1"/>
    <property type="molecule type" value="Genomic_DNA"/>
</dbReference>
<dbReference type="RefSeq" id="WP_127124037.1">
    <property type="nucleotide sequence ID" value="NZ_BHXQ01000007.1"/>
</dbReference>
<keyword evidence="3" id="KW-1185">Reference proteome</keyword>
<dbReference type="Proteomes" id="UP000288227">
    <property type="component" value="Unassembled WGS sequence"/>
</dbReference>
<dbReference type="InterPro" id="IPR029058">
    <property type="entry name" value="AB_hydrolase_fold"/>
</dbReference>
<dbReference type="GO" id="GO:0016787">
    <property type="term" value="F:hydrolase activity"/>
    <property type="evidence" value="ECO:0007669"/>
    <property type="project" value="UniProtKB-KW"/>
</dbReference>
<keyword evidence="2" id="KW-0378">Hydrolase</keyword>
<sequence length="261" mass="30602">MQTAFFTYKQATLCYHKIGRGSKILLFFHGYGQHGKVFEENSRFLQEEYTCYLFDLFFHGESTWGYGEEVLTKDFWNDILKAFLNTQHIERFSLAGFSMGGRFVFATLEAIPQRVEAIYLMAPDGVKTNFWYNLATYPTIFRKLFRSMILHPSYFYSVANVIHKLGLVDKGLIRFAESQMKTEEMRSRVYHSWVVLRELLFDMRKIASLIRKHGIPTNMVLGKFDKVITIKNMQHLLKHLPECKVELLDTGHNGIISQWKP</sequence>
<dbReference type="SUPFAM" id="SSF53474">
    <property type="entry name" value="alpha/beta-Hydrolases"/>
    <property type="match status" value="1"/>
</dbReference>
<dbReference type="Gene3D" id="3.40.50.1820">
    <property type="entry name" value="alpha/beta hydrolase"/>
    <property type="match status" value="1"/>
</dbReference>
<gene>
    <name evidence="2" type="ORF">SanaruYs_36340</name>
</gene>
<accession>A0A401UEQ4</accession>
<feature type="domain" description="AB hydrolase-1" evidence="1">
    <location>
        <begin position="24"/>
        <end position="256"/>
    </location>
</feature>
<organism evidence="2 3">
    <name type="scientific">Chryseotalea sanaruensis</name>
    <dbReference type="NCBI Taxonomy" id="2482724"/>
    <lineage>
        <taxon>Bacteria</taxon>
        <taxon>Pseudomonadati</taxon>
        <taxon>Bacteroidota</taxon>
        <taxon>Cytophagia</taxon>
        <taxon>Cytophagales</taxon>
        <taxon>Chryseotaleaceae</taxon>
        <taxon>Chryseotalea</taxon>
    </lineage>
</organism>
<dbReference type="InterPro" id="IPR050228">
    <property type="entry name" value="Carboxylesterase_BioH"/>
</dbReference>
<protein>
    <submittedName>
        <fullName evidence="2">Alpha/beta hydrolase</fullName>
    </submittedName>
</protein>
<name>A0A401UEQ4_9BACT</name>
<comment type="caution">
    <text evidence="2">The sequence shown here is derived from an EMBL/GenBank/DDBJ whole genome shotgun (WGS) entry which is preliminary data.</text>
</comment>
<evidence type="ECO:0000313" key="2">
    <source>
        <dbReference type="EMBL" id="GCC53391.1"/>
    </source>
</evidence>
<proteinExistence type="predicted"/>
<dbReference type="Pfam" id="PF00561">
    <property type="entry name" value="Abhydrolase_1"/>
    <property type="match status" value="1"/>
</dbReference>
<evidence type="ECO:0000313" key="3">
    <source>
        <dbReference type="Proteomes" id="UP000288227"/>
    </source>
</evidence>
<dbReference type="AlphaFoldDB" id="A0A401UEQ4"/>
<dbReference type="PANTHER" id="PTHR43194:SF5">
    <property type="entry name" value="PIMELOYL-[ACYL-CARRIER PROTEIN] METHYL ESTER ESTERASE"/>
    <property type="match status" value="1"/>
</dbReference>
<evidence type="ECO:0000259" key="1">
    <source>
        <dbReference type="Pfam" id="PF00561"/>
    </source>
</evidence>
<dbReference type="InterPro" id="IPR000073">
    <property type="entry name" value="AB_hydrolase_1"/>
</dbReference>
<dbReference type="OrthoDB" id="975949at2"/>
<reference evidence="2 3" key="1">
    <citation type="submission" date="2018-11" db="EMBL/GenBank/DDBJ databases">
        <title>Chryseotalea sanarue gen. nov., sp., nov., a member of the family Cytophagaceae, isolated from a brackish lake in Hamamatsu Japan.</title>
        <authorList>
            <person name="Maejima Y."/>
            <person name="Iino T."/>
            <person name="Muraguchi Y."/>
            <person name="Fukuda K."/>
            <person name="Ohkuma M."/>
            <person name="Moriuchi R."/>
            <person name="Dohra H."/>
            <person name="Kimbara K."/>
            <person name="Shintani M."/>
        </authorList>
    </citation>
    <scope>NUCLEOTIDE SEQUENCE [LARGE SCALE GENOMIC DNA]</scope>
    <source>
        <strain evidence="2 3">Ys</strain>
    </source>
</reference>
<dbReference type="PANTHER" id="PTHR43194">
    <property type="entry name" value="HYDROLASE ALPHA/BETA FOLD FAMILY"/>
    <property type="match status" value="1"/>
</dbReference>